<dbReference type="InterPro" id="IPR016092">
    <property type="entry name" value="ATAP"/>
</dbReference>
<gene>
    <name evidence="3" type="ORF">SAMN02745172_00759</name>
</gene>
<dbReference type="InterPro" id="IPR035903">
    <property type="entry name" value="HesB-like_dom_sf"/>
</dbReference>
<dbReference type="PANTHER" id="PTHR10072">
    <property type="entry name" value="IRON-SULFUR CLUSTER ASSEMBLY PROTEIN"/>
    <property type="match status" value="1"/>
</dbReference>
<dbReference type="GO" id="GO:0016226">
    <property type="term" value="P:iron-sulfur cluster assembly"/>
    <property type="evidence" value="ECO:0007669"/>
    <property type="project" value="InterPro"/>
</dbReference>
<evidence type="ECO:0000313" key="4">
    <source>
        <dbReference type="Proteomes" id="UP000186406"/>
    </source>
</evidence>
<evidence type="ECO:0000313" key="3">
    <source>
        <dbReference type="EMBL" id="SHO61413.1"/>
    </source>
</evidence>
<feature type="domain" description="Core" evidence="2">
    <location>
        <begin position="18"/>
        <end position="119"/>
    </location>
</feature>
<dbReference type="Pfam" id="PF01521">
    <property type="entry name" value="Fe-S_biosyn"/>
    <property type="match status" value="1"/>
</dbReference>
<keyword evidence="4" id="KW-1185">Reference proteome</keyword>
<dbReference type="NCBIfam" id="TIGR00049">
    <property type="entry name" value="iron-sulfur cluster assembly accessory protein"/>
    <property type="match status" value="1"/>
</dbReference>
<dbReference type="EMBL" id="FRXO01000001">
    <property type="protein sequence ID" value="SHO61413.1"/>
    <property type="molecule type" value="Genomic_DNA"/>
</dbReference>
<dbReference type="Gene3D" id="2.60.300.12">
    <property type="entry name" value="HesB-like domain"/>
    <property type="match status" value="1"/>
</dbReference>
<reference evidence="3 4" key="1">
    <citation type="submission" date="2016-12" db="EMBL/GenBank/DDBJ databases">
        <authorList>
            <person name="Song W.-J."/>
            <person name="Kurnit D.M."/>
        </authorList>
    </citation>
    <scope>NUCLEOTIDE SEQUENCE [LARGE SCALE GENOMIC DNA]</scope>
    <source>
        <strain evidence="3 4">DSM 19599</strain>
    </source>
</reference>
<name>A0A1M7Z907_9HYPH</name>
<dbReference type="RefSeq" id="WP_073625794.1">
    <property type="nucleotide sequence ID" value="NZ_FRXO01000001.1"/>
</dbReference>
<dbReference type="AlphaFoldDB" id="A0A1M7Z907"/>
<dbReference type="PANTHER" id="PTHR10072:SF41">
    <property type="entry name" value="IRON-SULFUR CLUSTER ASSEMBLY 1 HOMOLOG, MITOCHONDRIAL"/>
    <property type="match status" value="1"/>
</dbReference>
<dbReference type="STRING" id="1123029.SAMN02745172_00759"/>
<sequence>MNAPANTTARPRRRLAVMSVTTAAAERVSEILENADLPGGGLRVGVRNGGCAGMSYTMDVVAEPGAGDEVIDFEGGRVFVDPKAVLFLLGTTMDFRVTKLAATFVFENPNQVSACGCGESVSLKAADPAALEA</sequence>
<dbReference type="Proteomes" id="UP000186406">
    <property type="component" value="Unassembled WGS sequence"/>
</dbReference>
<evidence type="ECO:0000259" key="2">
    <source>
        <dbReference type="Pfam" id="PF01521"/>
    </source>
</evidence>
<proteinExistence type="inferred from homology"/>
<evidence type="ECO:0000256" key="1">
    <source>
        <dbReference type="ARBA" id="ARBA00006718"/>
    </source>
</evidence>
<comment type="similarity">
    <text evidence="1">Belongs to the HesB/IscA family.</text>
</comment>
<dbReference type="InterPro" id="IPR050322">
    <property type="entry name" value="Fe-S_cluster_asmbl/transfer"/>
</dbReference>
<dbReference type="GO" id="GO:0051537">
    <property type="term" value="F:2 iron, 2 sulfur cluster binding"/>
    <property type="evidence" value="ECO:0007669"/>
    <property type="project" value="TreeGrafter"/>
</dbReference>
<dbReference type="InterPro" id="IPR000361">
    <property type="entry name" value="ATAP_core_dom"/>
</dbReference>
<accession>A0A1M7Z907</accession>
<dbReference type="SUPFAM" id="SSF89360">
    <property type="entry name" value="HesB-like domain"/>
    <property type="match status" value="1"/>
</dbReference>
<protein>
    <submittedName>
        <fullName evidence="3">Iron-sulfur cluster assembly protein</fullName>
    </submittedName>
</protein>
<organism evidence="3 4">
    <name type="scientific">Pseudoxanthobacter soli DSM 19599</name>
    <dbReference type="NCBI Taxonomy" id="1123029"/>
    <lineage>
        <taxon>Bacteria</taxon>
        <taxon>Pseudomonadati</taxon>
        <taxon>Pseudomonadota</taxon>
        <taxon>Alphaproteobacteria</taxon>
        <taxon>Hyphomicrobiales</taxon>
        <taxon>Segnochrobactraceae</taxon>
        <taxon>Pseudoxanthobacter</taxon>
    </lineage>
</organism>
<dbReference type="GO" id="GO:0005829">
    <property type="term" value="C:cytosol"/>
    <property type="evidence" value="ECO:0007669"/>
    <property type="project" value="TreeGrafter"/>
</dbReference>